<dbReference type="InterPro" id="IPR003737">
    <property type="entry name" value="GlcNAc_PI_deacetylase-related"/>
</dbReference>
<evidence type="ECO:0000313" key="2">
    <source>
        <dbReference type="Proteomes" id="UP001182991"/>
    </source>
</evidence>
<comment type="caution">
    <text evidence="1">The sequence shown here is derived from an EMBL/GenBank/DDBJ whole genome shotgun (WGS) entry which is preliminary data.</text>
</comment>
<proteinExistence type="predicted"/>
<dbReference type="EMBL" id="JAVRBG010000004">
    <property type="protein sequence ID" value="MDT0294071.1"/>
    <property type="molecule type" value="Genomic_DNA"/>
</dbReference>
<dbReference type="RefSeq" id="WP_311401023.1">
    <property type="nucleotide sequence ID" value="NZ_JAVRBG010000004.1"/>
</dbReference>
<dbReference type="PANTHER" id="PTHR12993">
    <property type="entry name" value="N-ACETYLGLUCOSAMINYL-PHOSPHATIDYLINOSITOL DE-N-ACETYLASE-RELATED"/>
    <property type="match status" value="1"/>
</dbReference>
<accession>A0ABU2KH82</accession>
<dbReference type="InterPro" id="IPR024078">
    <property type="entry name" value="LmbE-like_dom_sf"/>
</dbReference>
<name>A0ABU2KH82_9FLAO</name>
<sequence length="224" mass="25752">MSKNVIVISAHPDDEILGVGGTLLKHAKNGDTIFWLITTNIYEKDGFSKERVESREEEINNVAKELEIEKVFRLNYSTMVLSTSSLQTMVPEISSIFNEVKPEIIYCLNRSDAHSDHRITFDAVMACTKSFRYPFIKKVLMYECISETEFAPVLAEKAFLPNYYVDISNFLNKKIEIMRIYESELGEHPFPRSERNIEALATFRGASVGVEYAEAFQLIKWIDK</sequence>
<protein>
    <submittedName>
        <fullName evidence="1">PIG-L family deacetylase</fullName>
        <ecNumber evidence="1">3.5.1.-</ecNumber>
    </submittedName>
</protein>
<dbReference type="Proteomes" id="UP001182991">
    <property type="component" value="Unassembled WGS sequence"/>
</dbReference>
<evidence type="ECO:0000313" key="1">
    <source>
        <dbReference type="EMBL" id="MDT0294071.1"/>
    </source>
</evidence>
<dbReference type="Pfam" id="PF02585">
    <property type="entry name" value="PIG-L"/>
    <property type="match status" value="1"/>
</dbReference>
<dbReference type="SUPFAM" id="SSF102588">
    <property type="entry name" value="LmbE-like"/>
    <property type="match status" value="1"/>
</dbReference>
<keyword evidence="1" id="KW-0378">Hydrolase</keyword>
<keyword evidence="2" id="KW-1185">Reference proteome</keyword>
<reference evidence="2" key="1">
    <citation type="submission" date="2023-07" db="EMBL/GenBank/DDBJ databases">
        <title>Isolating and identifying novel microbial strains from the Mariana Trench.</title>
        <authorList>
            <person name="Fu H."/>
        </authorList>
    </citation>
    <scope>NUCLEOTIDE SEQUENCE [LARGE SCALE GENOMIC DNA]</scope>
    <source>
        <strain evidence="2">T-y2</strain>
    </source>
</reference>
<dbReference type="PANTHER" id="PTHR12993:SF11">
    <property type="entry name" value="N-ACETYLGLUCOSAMINYL-PHOSPHATIDYLINOSITOL DE-N-ACETYLASE"/>
    <property type="match status" value="1"/>
</dbReference>
<dbReference type="GO" id="GO:0016787">
    <property type="term" value="F:hydrolase activity"/>
    <property type="evidence" value="ECO:0007669"/>
    <property type="project" value="UniProtKB-KW"/>
</dbReference>
<dbReference type="EC" id="3.5.1.-" evidence="1"/>
<gene>
    <name evidence="1" type="ORF">RLT85_05440</name>
</gene>
<dbReference type="Gene3D" id="3.40.50.10320">
    <property type="entry name" value="LmbE-like"/>
    <property type="match status" value="1"/>
</dbReference>
<organism evidence="1 2">
    <name type="scientific">Mesonia ostreae</name>
    <dbReference type="NCBI Taxonomy" id="861110"/>
    <lineage>
        <taxon>Bacteria</taxon>
        <taxon>Pseudomonadati</taxon>
        <taxon>Bacteroidota</taxon>
        <taxon>Flavobacteriia</taxon>
        <taxon>Flavobacteriales</taxon>
        <taxon>Flavobacteriaceae</taxon>
        <taxon>Mesonia</taxon>
    </lineage>
</organism>